<name>A0A9P7RJI4_9PEZI</name>
<feature type="region of interest" description="Disordered" evidence="1">
    <location>
        <begin position="1"/>
        <end position="97"/>
    </location>
</feature>
<protein>
    <submittedName>
        <fullName evidence="2">Uncharacterized protein</fullName>
    </submittedName>
</protein>
<dbReference type="EMBL" id="JAESDN010000001">
    <property type="protein sequence ID" value="KAG7059224.1"/>
    <property type="molecule type" value="Genomic_DNA"/>
</dbReference>
<reference evidence="2" key="1">
    <citation type="submission" date="2021-05" db="EMBL/GenBank/DDBJ databases">
        <title>Comparative genomics of three Colletotrichum scovillei strains and genetic complementation revealed genes involved fungal growth and virulence on chili pepper.</title>
        <authorList>
            <person name="Hsieh D.-K."/>
            <person name="Chuang S.-C."/>
            <person name="Chen C.-Y."/>
            <person name="Chao Y.-T."/>
            <person name="Lu M.-Y.J."/>
            <person name="Lee M.-H."/>
            <person name="Shih M.-C."/>
        </authorList>
    </citation>
    <scope>NUCLEOTIDE SEQUENCE</scope>
    <source>
        <strain evidence="2">Coll-153</strain>
    </source>
</reference>
<sequence length="97" mass="10625">MHPKPACSVPNAVHDWFTTKSHPRGRGGGGDQKKNESHIRKKNRDMAPAHVHAARAVLPPSHPPKRRKNSLRPSQLRGESKVTTSPPSCLFSPAGVR</sequence>
<organism evidence="2 3">
    <name type="scientific">Colletotrichum scovillei</name>
    <dbReference type="NCBI Taxonomy" id="1209932"/>
    <lineage>
        <taxon>Eukaryota</taxon>
        <taxon>Fungi</taxon>
        <taxon>Dikarya</taxon>
        <taxon>Ascomycota</taxon>
        <taxon>Pezizomycotina</taxon>
        <taxon>Sordariomycetes</taxon>
        <taxon>Hypocreomycetidae</taxon>
        <taxon>Glomerellales</taxon>
        <taxon>Glomerellaceae</taxon>
        <taxon>Colletotrichum</taxon>
        <taxon>Colletotrichum acutatum species complex</taxon>
    </lineage>
</organism>
<gene>
    <name evidence="2" type="ORF">JMJ77_006591</name>
</gene>
<evidence type="ECO:0000313" key="3">
    <source>
        <dbReference type="Proteomes" id="UP000699042"/>
    </source>
</evidence>
<evidence type="ECO:0000313" key="2">
    <source>
        <dbReference type="EMBL" id="KAG7059224.1"/>
    </source>
</evidence>
<comment type="caution">
    <text evidence="2">The sequence shown here is derived from an EMBL/GenBank/DDBJ whole genome shotgun (WGS) entry which is preliminary data.</text>
</comment>
<dbReference type="Proteomes" id="UP000699042">
    <property type="component" value="Unassembled WGS sequence"/>
</dbReference>
<dbReference type="AlphaFoldDB" id="A0A9P7RJI4"/>
<keyword evidence="3" id="KW-1185">Reference proteome</keyword>
<proteinExistence type="predicted"/>
<evidence type="ECO:0000256" key="1">
    <source>
        <dbReference type="SAM" id="MobiDB-lite"/>
    </source>
</evidence>
<accession>A0A9P7RJI4</accession>